<sequence>MAINGKLSAKKIIICESLFISAGLMTIGLLLSKFLGFLREVLIAKVFGVSYLCDAYLVAILFPISVMGAISQSMGVSLIPLFSKKDFSKYHLALFIITFFSLFFSFLIALFPQEIINIVGQGFPLNVKETAKILLRNMAPAVFLIGVSGFFNAFSYVNKNYFFPALSGILYNIGLILGITYLYRFFSLSGLAFSVNLASFLYILLPLAFFLKREKAVRDFKEISQKEIFYFLKFLFLNFLPYLLVSSVSQINVTIDRIIASFLEEGSISALNFAYKIVELPLGIFGFAFATVLMPYFSEKFYNGEKEQMIKQTNNFLSLLSLIILPITLAFILLNEQIIRIVYFRGAFNEKALIMTKEALTFYSLGLLAYCANLILIRLFWSIGEIKLPIIISGASVLLNLLLDLILAKFLSYKGLALATSLSGIFRLLLFTFSLSYHFQWRLRLVNWKEIFNGKYGG</sequence>
<evidence type="ECO:0000256" key="1">
    <source>
        <dbReference type="ARBA" id="ARBA00004651"/>
    </source>
</evidence>
<feature type="transmembrane region" description="Helical" evidence="8">
    <location>
        <begin position="388"/>
        <end position="410"/>
    </location>
</feature>
<evidence type="ECO:0000256" key="2">
    <source>
        <dbReference type="ARBA" id="ARBA00022475"/>
    </source>
</evidence>
<dbReference type="InterPro" id="IPR051050">
    <property type="entry name" value="Lipid_II_flippase_MurJ/MviN"/>
</dbReference>
<keyword evidence="4" id="KW-0133">Cell shape</keyword>
<evidence type="ECO:0000256" key="4">
    <source>
        <dbReference type="ARBA" id="ARBA00022960"/>
    </source>
</evidence>
<name>A0A7V5XZH2_UNCW3</name>
<proteinExistence type="predicted"/>
<evidence type="ECO:0000256" key="6">
    <source>
        <dbReference type="ARBA" id="ARBA00022989"/>
    </source>
</evidence>
<feature type="transmembrane region" description="Helical" evidence="8">
    <location>
        <begin position="55"/>
        <end position="80"/>
    </location>
</feature>
<dbReference type="GO" id="GO:0008360">
    <property type="term" value="P:regulation of cell shape"/>
    <property type="evidence" value="ECO:0007669"/>
    <property type="project" value="UniProtKB-KW"/>
</dbReference>
<feature type="transmembrane region" description="Helical" evidence="8">
    <location>
        <begin position="231"/>
        <end position="253"/>
    </location>
</feature>
<feature type="transmembrane region" description="Helical" evidence="8">
    <location>
        <begin position="161"/>
        <end position="183"/>
    </location>
</feature>
<keyword evidence="2" id="KW-1003">Cell membrane</keyword>
<keyword evidence="3 8" id="KW-0812">Transmembrane</keyword>
<evidence type="ECO:0000256" key="3">
    <source>
        <dbReference type="ARBA" id="ARBA00022692"/>
    </source>
</evidence>
<dbReference type="Pfam" id="PF03023">
    <property type="entry name" value="MurJ"/>
    <property type="match status" value="1"/>
</dbReference>
<keyword evidence="5" id="KW-0573">Peptidoglycan synthesis</keyword>
<organism evidence="9">
    <name type="scientific">candidate division WOR-3 bacterium</name>
    <dbReference type="NCBI Taxonomy" id="2052148"/>
    <lineage>
        <taxon>Bacteria</taxon>
        <taxon>Bacteria division WOR-3</taxon>
    </lineage>
</organism>
<protein>
    <recommendedName>
        <fullName evidence="10">Lipid II flippase MurJ</fullName>
    </recommendedName>
</protein>
<dbReference type="PANTHER" id="PTHR47019">
    <property type="entry name" value="LIPID II FLIPPASE MURJ"/>
    <property type="match status" value="1"/>
</dbReference>
<feature type="transmembrane region" description="Helical" evidence="8">
    <location>
        <begin position="316"/>
        <end position="334"/>
    </location>
</feature>
<dbReference type="GO" id="GO:0034204">
    <property type="term" value="P:lipid translocation"/>
    <property type="evidence" value="ECO:0007669"/>
    <property type="project" value="TreeGrafter"/>
</dbReference>
<evidence type="ECO:0008006" key="10">
    <source>
        <dbReference type="Google" id="ProtNLM"/>
    </source>
</evidence>
<feature type="transmembrane region" description="Helical" evidence="8">
    <location>
        <begin position="12"/>
        <end position="35"/>
    </location>
</feature>
<feature type="transmembrane region" description="Helical" evidence="8">
    <location>
        <begin position="189"/>
        <end position="211"/>
    </location>
</feature>
<dbReference type="EMBL" id="DTHS01000016">
    <property type="protein sequence ID" value="HHR48430.1"/>
    <property type="molecule type" value="Genomic_DNA"/>
</dbReference>
<dbReference type="GO" id="GO:0015648">
    <property type="term" value="F:lipid-linked peptidoglycan transporter activity"/>
    <property type="evidence" value="ECO:0007669"/>
    <property type="project" value="TreeGrafter"/>
</dbReference>
<dbReference type="GO" id="GO:0005886">
    <property type="term" value="C:plasma membrane"/>
    <property type="evidence" value="ECO:0007669"/>
    <property type="project" value="UniProtKB-SubCell"/>
</dbReference>
<feature type="transmembrane region" description="Helical" evidence="8">
    <location>
        <begin position="416"/>
        <end position="439"/>
    </location>
</feature>
<feature type="transmembrane region" description="Helical" evidence="8">
    <location>
        <begin position="360"/>
        <end position="381"/>
    </location>
</feature>
<dbReference type="PRINTS" id="PR01806">
    <property type="entry name" value="VIRFACTRMVIN"/>
</dbReference>
<evidence type="ECO:0000313" key="9">
    <source>
        <dbReference type="EMBL" id="HHR48430.1"/>
    </source>
</evidence>
<evidence type="ECO:0000256" key="5">
    <source>
        <dbReference type="ARBA" id="ARBA00022984"/>
    </source>
</evidence>
<comment type="subcellular location">
    <subcellularLocation>
        <location evidence="1">Cell membrane</location>
        <topology evidence="1">Multi-pass membrane protein</topology>
    </subcellularLocation>
</comment>
<dbReference type="InterPro" id="IPR004268">
    <property type="entry name" value="MurJ"/>
</dbReference>
<gene>
    <name evidence="9" type="ORF">ENV79_02140</name>
</gene>
<dbReference type="AlphaFoldDB" id="A0A7V5XZH2"/>
<feature type="transmembrane region" description="Helical" evidence="8">
    <location>
        <begin position="133"/>
        <end position="154"/>
    </location>
</feature>
<comment type="caution">
    <text evidence="9">The sequence shown here is derived from an EMBL/GenBank/DDBJ whole genome shotgun (WGS) entry which is preliminary data.</text>
</comment>
<evidence type="ECO:0000256" key="8">
    <source>
        <dbReference type="SAM" id="Phobius"/>
    </source>
</evidence>
<keyword evidence="7 8" id="KW-0472">Membrane</keyword>
<dbReference type="GO" id="GO:0009252">
    <property type="term" value="P:peptidoglycan biosynthetic process"/>
    <property type="evidence" value="ECO:0007669"/>
    <property type="project" value="UniProtKB-KW"/>
</dbReference>
<reference evidence="9" key="1">
    <citation type="journal article" date="2020" name="mSystems">
        <title>Genome- and Community-Level Interaction Insights into Carbon Utilization and Element Cycling Functions of Hydrothermarchaeota in Hydrothermal Sediment.</title>
        <authorList>
            <person name="Zhou Z."/>
            <person name="Liu Y."/>
            <person name="Xu W."/>
            <person name="Pan J."/>
            <person name="Luo Z.H."/>
            <person name="Li M."/>
        </authorList>
    </citation>
    <scope>NUCLEOTIDE SEQUENCE [LARGE SCALE GENOMIC DNA]</scope>
    <source>
        <strain evidence="9">SpSt-791</strain>
    </source>
</reference>
<feature type="transmembrane region" description="Helical" evidence="8">
    <location>
        <begin position="92"/>
        <end position="113"/>
    </location>
</feature>
<evidence type="ECO:0000256" key="7">
    <source>
        <dbReference type="ARBA" id="ARBA00023136"/>
    </source>
</evidence>
<keyword evidence="6 8" id="KW-1133">Transmembrane helix</keyword>
<dbReference type="PANTHER" id="PTHR47019:SF1">
    <property type="entry name" value="LIPID II FLIPPASE MURJ"/>
    <property type="match status" value="1"/>
</dbReference>
<feature type="transmembrane region" description="Helical" evidence="8">
    <location>
        <begin position="273"/>
        <end position="296"/>
    </location>
</feature>
<accession>A0A7V5XZH2</accession>